<organism evidence="4 5">
    <name type="scientific">Rhodocollybia butyracea</name>
    <dbReference type="NCBI Taxonomy" id="206335"/>
    <lineage>
        <taxon>Eukaryota</taxon>
        <taxon>Fungi</taxon>
        <taxon>Dikarya</taxon>
        <taxon>Basidiomycota</taxon>
        <taxon>Agaricomycotina</taxon>
        <taxon>Agaricomycetes</taxon>
        <taxon>Agaricomycetidae</taxon>
        <taxon>Agaricales</taxon>
        <taxon>Marasmiineae</taxon>
        <taxon>Omphalotaceae</taxon>
        <taxon>Rhodocollybia</taxon>
    </lineage>
</organism>
<protein>
    <recommendedName>
        <fullName evidence="3">Nephrocystin 3-like N-terminal domain-containing protein</fullName>
    </recommendedName>
</protein>
<dbReference type="OrthoDB" id="3269932at2759"/>
<evidence type="ECO:0000313" key="5">
    <source>
        <dbReference type="Proteomes" id="UP000772434"/>
    </source>
</evidence>
<dbReference type="EMBL" id="JADNRY010000005">
    <property type="protein sequence ID" value="KAF9077079.1"/>
    <property type="molecule type" value="Genomic_DNA"/>
</dbReference>
<evidence type="ECO:0000259" key="3">
    <source>
        <dbReference type="Pfam" id="PF24883"/>
    </source>
</evidence>
<dbReference type="InterPro" id="IPR027417">
    <property type="entry name" value="P-loop_NTPase"/>
</dbReference>
<feature type="region of interest" description="Disordered" evidence="2">
    <location>
        <begin position="11"/>
        <end position="41"/>
    </location>
</feature>
<dbReference type="Proteomes" id="UP000772434">
    <property type="component" value="Unassembled WGS sequence"/>
</dbReference>
<keyword evidence="1" id="KW-0677">Repeat</keyword>
<evidence type="ECO:0000256" key="2">
    <source>
        <dbReference type="SAM" id="MobiDB-lite"/>
    </source>
</evidence>
<feature type="domain" description="Nephrocystin 3-like N-terminal" evidence="3">
    <location>
        <begin position="111"/>
        <end position="245"/>
    </location>
</feature>
<name>A0A9P5Q8V7_9AGAR</name>
<evidence type="ECO:0000256" key="1">
    <source>
        <dbReference type="ARBA" id="ARBA00022737"/>
    </source>
</evidence>
<evidence type="ECO:0000313" key="4">
    <source>
        <dbReference type="EMBL" id="KAF9077079.1"/>
    </source>
</evidence>
<feature type="non-terminal residue" evidence="4">
    <location>
        <position position="1"/>
    </location>
</feature>
<sequence>MRKAFKKVLLKHEKKTDNSKTPIQTTPAPPDSMGTQETSPNSASMFAHAHNFTIHGSQFNNAQNMTTIQTIYNEGTPLTKLPYSWQAFHDCELGVQFNRKSCAEGTRVQILEDIEKWATSPISQSSWGYWMCGMAGTGKSTIAKSTCLLLEEKGILAGSFFCSRQIPECRDYRLIIPTLAYQLAQYSETYGMILKDVLIKNPDISTKSPRDQIPKLLVDPWNIVCKAGHQEINTPVFVIDGLDEC</sequence>
<accession>A0A9P5Q8V7</accession>
<dbReference type="AlphaFoldDB" id="A0A9P5Q8V7"/>
<dbReference type="Pfam" id="PF24883">
    <property type="entry name" value="NPHP3_N"/>
    <property type="match status" value="1"/>
</dbReference>
<dbReference type="InterPro" id="IPR056884">
    <property type="entry name" value="NPHP3-like_N"/>
</dbReference>
<reference evidence="4" key="1">
    <citation type="submission" date="2020-11" db="EMBL/GenBank/DDBJ databases">
        <authorList>
            <consortium name="DOE Joint Genome Institute"/>
            <person name="Ahrendt S."/>
            <person name="Riley R."/>
            <person name="Andreopoulos W."/>
            <person name="Labutti K."/>
            <person name="Pangilinan J."/>
            <person name="Ruiz-Duenas F.J."/>
            <person name="Barrasa J.M."/>
            <person name="Sanchez-Garcia M."/>
            <person name="Camarero S."/>
            <person name="Miyauchi S."/>
            <person name="Serrano A."/>
            <person name="Linde D."/>
            <person name="Babiker R."/>
            <person name="Drula E."/>
            <person name="Ayuso-Fernandez I."/>
            <person name="Pacheco R."/>
            <person name="Padilla G."/>
            <person name="Ferreira P."/>
            <person name="Barriuso J."/>
            <person name="Kellner H."/>
            <person name="Castanera R."/>
            <person name="Alfaro M."/>
            <person name="Ramirez L."/>
            <person name="Pisabarro A.G."/>
            <person name="Kuo A."/>
            <person name="Tritt A."/>
            <person name="Lipzen A."/>
            <person name="He G."/>
            <person name="Yan M."/>
            <person name="Ng V."/>
            <person name="Cullen D."/>
            <person name="Martin F."/>
            <person name="Rosso M.-N."/>
            <person name="Henrissat B."/>
            <person name="Hibbett D."/>
            <person name="Martinez A.T."/>
            <person name="Grigoriev I.V."/>
        </authorList>
    </citation>
    <scope>NUCLEOTIDE SEQUENCE</scope>
    <source>
        <strain evidence="4">AH 40177</strain>
    </source>
</reference>
<dbReference type="SUPFAM" id="SSF52540">
    <property type="entry name" value="P-loop containing nucleoside triphosphate hydrolases"/>
    <property type="match status" value="1"/>
</dbReference>
<comment type="caution">
    <text evidence="4">The sequence shown here is derived from an EMBL/GenBank/DDBJ whole genome shotgun (WGS) entry which is preliminary data.</text>
</comment>
<proteinExistence type="predicted"/>
<keyword evidence="5" id="KW-1185">Reference proteome</keyword>
<gene>
    <name evidence="4" type="ORF">BDP27DRAFT_1255089</name>
</gene>